<evidence type="ECO:0000259" key="3">
    <source>
        <dbReference type="Pfam" id="PF02470"/>
    </source>
</evidence>
<dbReference type="InterPro" id="IPR039342">
    <property type="entry name" value="TGD2-like"/>
</dbReference>
<evidence type="ECO:0000256" key="1">
    <source>
        <dbReference type="SAM" id="MobiDB-lite"/>
    </source>
</evidence>
<dbReference type="RefSeq" id="WP_132866669.1">
    <property type="nucleotide sequence ID" value="NZ_JTJC03000001.1"/>
</dbReference>
<evidence type="ECO:0000313" key="5">
    <source>
        <dbReference type="Proteomes" id="UP000031532"/>
    </source>
</evidence>
<name>A0A9X5I360_9CYAN</name>
<accession>A0A9X5I360</accession>
<protein>
    <submittedName>
        <fullName evidence="4">MCE family protein</fullName>
    </submittedName>
</protein>
<keyword evidence="2" id="KW-1133">Transmembrane helix</keyword>
<dbReference type="EMBL" id="JTJC03000001">
    <property type="protein sequence ID" value="NHC34108.1"/>
    <property type="molecule type" value="Genomic_DNA"/>
</dbReference>
<feature type="transmembrane region" description="Helical" evidence="2">
    <location>
        <begin position="12"/>
        <end position="29"/>
    </location>
</feature>
<feature type="compositionally biased region" description="Polar residues" evidence="1">
    <location>
        <begin position="425"/>
        <end position="449"/>
    </location>
</feature>
<dbReference type="PANTHER" id="PTHR34675">
    <property type="entry name" value="PROTEIN TRIGALACTOSYLDIACYLGLYCEROL 2, CHLOROPLASTIC"/>
    <property type="match status" value="1"/>
</dbReference>
<keyword evidence="2" id="KW-0812">Transmembrane</keyword>
<evidence type="ECO:0000313" key="4">
    <source>
        <dbReference type="EMBL" id="NHC34108.1"/>
    </source>
</evidence>
<dbReference type="AlphaFoldDB" id="A0A9X5I360"/>
<reference evidence="4 5" key="1">
    <citation type="journal article" date="2015" name="Genome Announc.">
        <title>Draft Genome Sequence of the Terrestrial Cyanobacterium Scytonema millei VB511283, Isolated from Eastern India.</title>
        <authorList>
            <person name="Sen D."/>
            <person name="Chandrababunaidu M.M."/>
            <person name="Singh D."/>
            <person name="Sanghi N."/>
            <person name="Ghorai A."/>
            <person name="Mishra G.P."/>
            <person name="Madduluri M."/>
            <person name="Adhikary S.P."/>
            <person name="Tripathy S."/>
        </authorList>
    </citation>
    <scope>NUCLEOTIDE SEQUENCE [LARGE SCALE GENOMIC DNA]</scope>
    <source>
        <strain evidence="4 5">VB511283</strain>
    </source>
</reference>
<sequence>MRSRAVREGSVGLLLLLGMGIFIAVFLWIRGLTVGERSYSFTVEFPRVNGLLEGAAVRYRGVTVGRIASIRPRVNGVEVTVEVSPANVVIARDAIIEANQSGFLGEVSVDITPQREVPAEQVTARALDPKCDRALIVCNGSRLTGEIGVSTDELIRFTTRFASVYSNQELYENINAAIENTSIVAADVSRLTRELTTLTKSTRQQLDNLAVTADRITATTNKTASQFGATANQVRLTAEQANNLIANLNRLVTENRTSLVATLDNLTQTSKQLRSSVETLTPTVNRVTQGQLIENLETLTANAAEASTNLRDASKALNSPSNVLALQQTLDSARVTFQNAQKITSDLDELTGDPSFRDSIRELIEGLSGLVSSTQQVEQQVQVANTLDSVRESAVFGGQGGIAGVGRGGFVNPPVRESGVGSWGQERQGSNSSHQPLATSHSLLTPRSETPQWLLKLKESVKQDK</sequence>
<feature type="domain" description="Mce/MlaD" evidence="3">
    <location>
        <begin position="38"/>
        <end position="113"/>
    </location>
</feature>
<comment type="caution">
    <text evidence="4">The sequence shown here is derived from an EMBL/GenBank/DDBJ whole genome shotgun (WGS) entry which is preliminary data.</text>
</comment>
<dbReference type="Pfam" id="PF02470">
    <property type="entry name" value="MlaD"/>
    <property type="match status" value="1"/>
</dbReference>
<proteinExistence type="predicted"/>
<dbReference type="OrthoDB" id="460587at2"/>
<gene>
    <name evidence="4" type="ORF">QH73_0005425</name>
</gene>
<organism evidence="4 5">
    <name type="scientific">Scytonema millei VB511283</name>
    <dbReference type="NCBI Taxonomy" id="1245923"/>
    <lineage>
        <taxon>Bacteria</taxon>
        <taxon>Bacillati</taxon>
        <taxon>Cyanobacteriota</taxon>
        <taxon>Cyanophyceae</taxon>
        <taxon>Nostocales</taxon>
        <taxon>Scytonemataceae</taxon>
        <taxon>Scytonema</taxon>
    </lineage>
</organism>
<dbReference type="Proteomes" id="UP000031532">
    <property type="component" value="Unassembled WGS sequence"/>
</dbReference>
<dbReference type="InterPro" id="IPR003399">
    <property type="entry name" value="Mce/MlaD"/>
</dbReference>
<dbReference type="PANTHER" id="PTHR34675:SF1">
    <property type="entry name" value="PROTEIN TRIGALACTOSYLDIACYLGLYCEROL 2, CHLOROPLASTIC"/>
    <property type="match status" value="1"/>
</dbReference>
<evidence type="ECO:0000256" key="2">
    <source>
        <dbReference type="SAM" id="Phobius"/>
    </source>
</evidence>
<keyword evidence="2" id="KW-0472">Membrane</keyword>
<feature type="region of interest" description="Disordered" evidence="1">
    <location>
        <begin position="416"/>
        <end position="449"/>
    </location>
</feature>
<keyword evidence="5" id="KW-1185">Reference proteome</keyword>